<keyword evidence="3" id="KW-1185">Reference proteome</keyword>
<feature type="transmembrane region" description="Helical" evidence="1">
    <location>
        <begin position="258"/>
        <end position="276"/>
    </location>
</feature>
<dbReference type="OrthoDB" id="9800053at2"/>
<feature type="transmembrane region" description="Helical" evidence="1">
    <location>
        <begin position="196"/>
        <end position="213"/>
    </location>
</feature>
<name>A0A1H9LNE7_9SPHI</name>
<organism evidence="2 3">
    <name type="scientific">Pedobacter rhizosphaerae</name>
    <dbReference type="NCBI Taxonomy" id="390241"/>
    <lineage>
        <taxon>Bacteria</taxon>
        <taxon>Pseudomonadati</taxon>
        <taxon>Bacteroidota</taxon>
        <taxon>Sphingobacteriia</taxon>
        <taxon>Sphingobacteriales</taxon>
        <taxon>Sphingobacteriaceae</taxon>
        <taxon>Pedobacter</taxon>
    </lineage>
</organism>
<protein>
    <submittedName>
        <fullName evidence="2">Uncharacterized membrane protein SpoIIM, required for sporulation</fullName>
    </submittedName>
</protein>
<dbReference type="Pfam" id="PF01944">
    <property type="entry name" value="SpoIIM"/>
    <property type="match status" value="1"/>
</dbReference>
<dbReference type="RefSeq" id="WP_090882086.1">
    <property type="nucleotide sequence ID" value="NZ_FOGG01000004.1"/>
</dbReference>
<accession>A0A1H9LNE7</accession>
<keyword evidence="1" id="KW-0812">Transmembrane</keyword>
<keyword evidence="1" id="KW-0472">Membrane</keyword>
<gene>
    <name evidence="2" type="ORF">SAMN04488023_104224</name>
</gene>
<evidence type="ECO:0000313" key="2">
    <source>
        <dbReference type="EMBL" id="SER12944.1"/>
    </source>
</evidence>
<keyword evidence="1" id="KW-1133">Transmembrane helix</keyword>
<dbReference type="Proteomes" id="UP000199572">
    <property type="component" value="Unassembled WGS sequence"/>
</dbReference>
<dbReference type="STRING" id="390241.SAMN04488023_104224"/>
<reference evidence="2 3" key="1">
    <citation type="submission" date="2016-10" db="EMBL/GenBank/DDBJ databases">
        <authorList>
            <person name="de Groot N.N."/>
        </authorList>
    </citation>
    <scope>NUCLEOTIDE SEQUENCE [LARGE SCALE GENOMIC DNA]</scope>
    <source>
        <strain evidence="2 3">DSM 18610</strain>
    </source>
</reference>
<feature type="transmembrane region" description="Helical" evidence="1">
    <location>
        <begin position="219"/>
        <end position="238"/>
    </location>
</feature>
<proteinExistence type="predicted"/>
<dbReference type="EMBL" id="FOGG01000004">
    <property type="protein sequence ID" value="SER12944.1"/>
    <property type="molecule type" value="Genomic_DNA"/>
</dbReference>
<feature type="transmembrane region" description="Helical" evidence="1">
    <location>
        <begin position="282"/>
        <end position="304"/>
    </location>
</feature>
<dbReference type="PANTHER" id="PTHR35337:SF1">
    <property type="entry name" value="SLR1478 PROTEIN"/>
    <property type="match status" value="1"/>
</dbReference>
<feature type="transmembrane region" description="Helical" evidence="1">
    <location>
        <begin position="163"/>
        <end position="184"/>
    </location>
</feature>
<evidence type="ECO:0000256" key="1">
    <source>
        <dbReference type="SAM" id="Phobius"/>
    </source>
</evidence>
<dbReference type="AlphaFoldDB" id="A0A1H9LNE7"/>
<evidence type="ECO:0000313" key="3">
    <source>
        <dbReference type="Proteomes" id="UP000199572"/>
    </source>
</evidence>
<sequence>MREALFVKQNSEKWKGYEILQTDNPDELAQRFIDITNDLAYAKTFYPKSRTTAYLNGIASVLHQAIYKNKKEEKGRFARFWKYELPVKFHEYRKQLLYSLIFFVISIAIGILSAKYDDSFLRMFFGDSYVNMTNENIAKGDPFGVYKQEGEFMMFLQIASNNVWVMLLMIISGVFLSLGPVFYLLRTGIMIGAFEYFFFSKGLGAQSILVIWIHGTLEIACAVIAGGAGLVLGNGILFPKTYTRLEAFKNNAKSASKIALGIIPIILLAAFFESFVTRHTEMPLWLSISILAGSLYFIIWYVILYPNQLIKRTQPITNGATSRI</sequence>
<feature type="transmembrane region" description="Helical" evidence="1">
    <location>
        <begin position="96"/>
        <end position="114"/>
    </location>
</feature>
<dbReference type="PANTHER" id="PTHR35337">
    <property type="entry name" value="SLR1478 PROTEIN"/>
    <property type="match status" value="1"/>
</dbReference>
<dbReference type="InterPro" id="IPR002798">
    <property type="entry name" value="SpoIIM-like"/>
</dbReference>